<organism evidence="2 3">
    <name type="scientific">Pyrobaculum calidifontis (strain DSM 21063 / JCM 11548 / VA1)</name>
    <dbReference type="NCBI Taxonomy" id="410359"/>
    <lineage>
        <taxon>Archaea</taxon>
        <taxon>Thermoproteota</taxon>
        <taxon>Thermoprotei</taxon>
        <taxon>Thermoproteales</taxon>
        <taxon>Thermoproteaceae</taxon>
        <taxon>Pyrobaculum</taxon>
    </lineage>
</organism>
<keyword evidence="3" id="KW-1185">Reference proteome</keyword>
<feature type="transmembrane region" description="Helical" evidence="1">
    <location>
        <begin position="124"/>
        <end position="145"/>
    </location>
</feature>
<keyword evidence="1" id="KW-0472">Membrane</keyword>
<protein>
    <submittedName>
        <fullName evidence="2">Uncharacterized protein</fullName>
    </submittedName>
</protein>
<keyword evidence="1" id="KW-1133">Transmembrane helix</keyword>
<dbReference type="eggNOG" id="arCOG00576">
    <property type="taxonomic scope" value="Archaea"/>
</dbReference>
<dbReference type="HOGENOM" id="CLU_1113924_0_0_2"/>
<dbReference type="GeneID" id="4908777"/>
<gene>
    <name evidence="2" type="ordered locus">Pcal_1472</name>
</gene>
<evidence type="ECO:0000256" key="1">
    <source>
        <dbReference type="SAM" id="Phobius"/>
    </source>
</evidence>
<name>A3MW74_PYRCJ</name>
<dbReference type="RefSeq" id="WP_011850149.1">
    <property type="nucleotide sequence ID" value="NC_009073.1"/>
</dbReference>
<evidence type="ECO:0000313" key="2">
    <source>
        <dbReference type="EMBL" id="ABO08891.1"/>
    </source>
</evidence>
<accession>A3MW74</accession>
<proteinExistence type="predicted"/>
<feature type="transmembrane region" description="Helical" evidence="1">
    <location>
        <begin position="31"/>
        <end position="53"/>
    </location>
</feature>
<feature type="transmembrane region" description="Helical" evidence="1">
    <location>
        <begin position="221"/>
        <end position="241"/>
    </location>
</feature>
<feature type="transmembrane region" description="Helical" evidence="1">
    <location>
        <begin position="180"/>
        <end position="201"/>
    </location>
</feature>
<evidence type="ECO:0000313" key="3">
    <source>
        <dbReference type="Proteomes" id="UP000001431"/>
    </source>
</evidence>
<feature type="transmembrane region" description="Helical" evidence="1">
    <location>
        <begin position="65"/>
        <end position="87"/>
    </location>
</feature>
<keyword evidence="1" id="KW-0812">Transmembrane</keyword>
<feature type="transmembrane region" description="Helical" evidence="1">
    <location>
        <begin position="151"/>
        <end position="168"/>
    </location>
</feature>
<reference evidence="2" key="1">
    <citation type="submission" date="2007-02" db="EMBL/GenBank/DDBJ databases">
        <title>Complete sequence of Pyrobaculum calidifontis JCM 11548.</title>
        <authorList>
            <consortium name="US DOE Joint Genome Institute"/>
            <person name="Copeland A."/>
            <person name="Lucas S."/>
            <person name="Lapidus A."/>
            <person name="Barry K."/>
            <person name="Glavina del Rio T."/>
            <person name="Dalin E."/>
            <person name="Tice H."/>
            <person name="Pitluck S."/>
            <person name="Chain P."/>
            <person name="Malfatti S."/>
            <person name="Shin M."/>
            <person name="Vergez L."/>
            <person name="Schmutz J."/>
            <person name="Larimer F."/>
            <person name="Land M."/>
            <person name="Hauser L."/>
            <person name="Kyrpides N."/>
            <person name="Mikhailova N."/>
            <person name="Cozen A.E."/>
            <person name="Fitz-Gibbon S.T."/>
            <person name="House C.H."/>
            <person name="Saltikov C."/>
            <person name="Lowe T.M."/>
            <person name="Richardson P."/>
        </authorList>
    </citation>
    <scope>NUCLEOTIDE SEQUENCE [LARGE SCALE GENOMIC DNA]</scope>
    <source>
        <strain evidence="2">JCM 11548</strain>
    </source>
</reference>
<sequence length="252" mass="26761">MLPPVEPALLITLGALGGAAAFAHLASPKWAAFAGGVVLHMALVQAFLAASFVKSLAVVAPVNLIPLFILGVFTTSAAFMLGVIATIKWGERHLYLPLALSAALLANKAPAVEALQTYGVDVTYLGYVAYGMLLAASASAVSHNLALRLPSAYPLAFAVAALLGNLAYAATPNLLYSEGLLYYMFTTANLYSFNSAMMVYLGFRNNVAALGKMGGFKSTKFWLYLLLGNLAYGLVEVLFMIKNPQVHDLLHR</sequence>
<dbReference type="EMBL" id="CP000561">
    <property type="protein sequence ID" value="ABO08891.1"/>
    <property type="molecule type" value="Genomic_DNA"/>
</dbReference>
<dbReference type="STRING" id="410359.Pcal_1472"/>
<dbReference type="KEGG" id="pcl:Pcal_1472"/>
<dbReference type="AlphaFoldDB" id="A3MW74"/>
<dbReference type="Proteomes" id="UP000001431">
    <property type="component" value="Chromosome"/>
</dbReference>